<feature type="region of interest" description="Disordered" evidence="1">
    <location>
        <begin position="1"/>
        <end position="26"/>
    </location>
</feature>
<dbReference type="EMBL" id="VTFR01000002">
    <property type="protein sequence ID" value="TYT35014.1"/>
    <property type="molecule type" value="Genomic_DNA"/>
</dbReference>
<organism evidence="5 6">
    <name type="scientific">Lelliottia nimipressuralis</name>
    <dbReference type="NCBI Taxonomy" id="69220"/>
    <lineage>
        <taxon>Bacteria</taxon>
        <taxon>Pseudomonadati</taxon>
        <taxon>Pseudomonadota</taxon>
        <taxon>Gammaproteobacteria</taxon>
        <taxon>Enterobacterales</taxon>
        <taxon>Enterobacteriaceae</taxon>
        <taxon>Lelliottia</taxon>
    </lineage>
</organism>
<dbReference type="Pfam" id="PF13550">
    <property type="entry name" value="Phage-tail_3"/>
    <property type="match status" value="1"/>
</dbReference>
<dbReference type="Proteomes" id="UP000323910">
    <property type="component" value="Unassembled WGS sequence"/>
</dbReference>
<proteinExistence type="predicted"/>
<comment type="caution">
    <text evidence="5">The sequence shown here is derived from an EMBL/GenBank/DDBJ whole genome shotgun (WGS) entry which is preliminary data.</text>
</comment>
<dbReference type="InterPro" id="IPR013783">
    <property type="entry name" value="Ig-like_fold"/>
</dbReference>
<dbReference type="InterPro" id="IPR032876">
    <property type="entry name" value="J_dom"/>
</dbReference>
<feature type="domain" description="Tip attachment protein J" evidence="3">
    <location>
        <begin position="344"/>
        <end position="493"/>
    </location>
</feature>
<dbReference type="InterPro" id="IPR055385">
    <property type="entry name" value="GpJ_HDII-ins2"/>
</dbReference>
<dbReference type="InterPro" id="IPR003961">
    <property type="entry name" value="FN3_dom"/>
</dbReference>
<keyword evidence="6" id="KW-1185">Reference proteome</keyword>
<evidence type="ECO:0000256" key="1">
    <source>
        <dbReference type="SAM" id="MobiDB-lite"/>
    </source>
</evidence>
<accession>A0ABY3P6E6</accession>
<dbReference type="InterPro" id="IPR053171">
    <property type="entry name" value="Viral_Tip_Attach_Protein"/>
</dbReference>
<dbReference type="PANTHER" id="PTHR36251">
    <property type="entry name" value="FELS-1 PROPHAGE HOST SPECIFICITY PROTEIN-RELATED"/>
    <property type="match status" value="1"/>
</dbReference>
<feature type="domain" description="Tip attachment protein J central straight fiber" evidence="2">
    <location>
        <begin position="944"/>
        <end position="1081"/>
    </location>
</feature>
<evidence type="ECO:0000259" key="2">
    <source>
        <dbReference type="Pfam" id="PF09327"/>
    </source>
</evidence>
<dbReference type="InterPro" id="IPR015406">
    <property type="entry name" value="GpJ_CSF"/>
</dbReference>
<dbReference type="InterPro" id="IPR036116">
    <property type="entry name" value="FN3_sf"/>
</dbReference>
<name>A0ABY3P6E6_9ENTR</name>
<dbReference type="SUPFAM" id="SSF49265">
    <property type="entry name" value="Fibronectin type III"/>
    <property type="match status" value="1"/>
</dbReference>
<evidence type="ECO:0000313" key="5">
    <source>
        <dbReference type="EMBL" id="TYT35014.1"/>
    </source>
</evidence>
<dbReference type="RefSeq" id="WP_129036209.1">
    <property type="nucleotide sequence ID" value="NZ_SDDX01000028.1"/>
</dbReference>
<feature type="domain" description="Tip attachment protein J HDII-ins2" evidence="4">
    <location>
        <begin position="95"/>
        <end position="220"/>
    </location>
</feature>
<reference evidence="5 6" key="1">
    <citation type="submission" date="2019-08" db="EMBL/GenBank/DDBJ databases">
        <title>The draft genome of Lelliottia nimipressuralis strain CICC 24156.</title>
        <authorList>
            <person name="Wu W."/>
            <person name="Feng Y."/>
            <person name="Zong Z."/>
        </authorList>
    </citation>
    <scope>NUCLEOTIDE SEQUENCE [LARGE SCALE GENOMIC DNA]</scope>
    <source>
        <strain evidence="5 6">CICC 24156</strain>
    </source>
</reference>
<evidence type="ECO:0000259" key="4">
    <source>
        <dbReference type="Pfam" id="PF24801"/>
    </source>
</evidence>
<dbReference type="CDD" id="cd00063">
    <property type="entry name" value="FN3"/>
    <property type="match status" value="1"/>
</dbReference>
<dbReference type="PANTHER" id="PTHR36251:SF2">
    <property type="entry name" value="GIFSY-2 PROPHAGE HOST SPECIFICITY PROTEIN J, PHAGE LAMBDA"/>
    <property type="match status" value="1"/>
</dbReference>
<evidence type="ECO:0000259" key="3">
    <source>
        <dbReference type="Pfam" id="PF13550"/>
    </source>
</evidence>
<protein>
    <submittedName>
        <fullName evidence="5">DUF1983 domain-containing protein</fullName>
    </submittedName>
</protein>
<sequence length="1229" mass="133848">MNYSFTEKPFAGRKGGGGSAHTPVEQPDDLLSEARLKMLIAISEGEIQGDLTAQEIYLNDTPLANDDGSYNFEGITWEFRTGTQDQEYIPGMPEVDNEMSVGVKVTESVPWTRQFSNLVLDAVRIKLSLPAQYRYKDNGDMVGTVTEYAIDLSTDGGTWEEVVRAKFDGKTTSEYQRDHRINFPASVTGWSVRVRRLTPDSTDSKLVNAFSVSSFAEVIDSKLRYPNTALLYIEVNASQFNGSAPKVTCKPKGKIIRVPDNYDPVYRTYSGSWSGGFKWAYSNNPAWIFYDLILDEIYGMGSRIDASMVDKWELYEISRYCDESVSDGAGGTEPRFTCDAFIQSQQDAYTVLNDLAAVFRGITFWGNEQLFVKADVPQDDVDWVYTASNVINGDFTYAGGSYKNRYSSCLVSWSDPINHYSDTVEGVYDSELVERYQINQLTLTAIGCTKQSEAHRRGRWALLSSVKDGSVTFGVGLDGYIPLPSQVIGIADPFRAGLQNGGRMKSIKGREITLDREVEYAAGDRLVMNMPDGTTQSRTIESLSDDRQTVTITTAFSQTPVYGAVWAIDSDRVAIQYFRVMSVAANDDETGGFTISAIQHDPEKYRYIDDGVRIESPPITVTPVNVLDAPDNIVIEETDYVAQGLTVATMYVSWARVEGAIRYVAQWRKDNGDWINVPVSSAQGFTVEGIYSGSYDVRVRALNAQETSSPWGYADNTFLSGKQGKPGTPINFRASDNVVWNIDLAWGFPDGSGDTAYTEIERATTSDFQNPQQLTLLAYPSSTYQNGPMKAGVSQWYRVRLVDRIGNVGDWTEWVKGVTDQDASDLIGDLDEEIQNSGVWDHFNQGINTNLEANLNNSLAIGKVSFRQWEQYGEVKAEILVVTTTIAEVDRAMAELTTSVRAQFEEADAHILEVRQAAADAQSAVSKLETSVNAQLGDITAGVDQKFDSYVKSDGTAAAYYALNLGVDKNGVKYNCGMAFGIEPQSGGGYKSTVIFAADTFGIYTGSTPGNYELVFAVVNGQAVLKEAFIGNGTITNAKIGNEIYSLNYVKGISGWYIGKNGDCEFNNAIFRGAIYATSGTFSGTVEAKSFIGDVVNAALGVDKEKQGAGSVTTSMVYTDTAATALNKTVIFQAVVFLYGVSGSNVPAASISVTIDGTTKNFPNVSVPGAGTSFALAVPVSFAKSGVTSRTVTASITVKDASGLTNASRKQIVAPIMSIARGSGSFTSS</sequence>
<dbReference type="Pfam" id="PF24801">
    <property type="entry name" value="FNIII-A_GpJ"/>
    <property type="match status" value="1"/>
</dbReference>
<gene>
    <name evidence="5" type="ORF">FZO59_05135</name>
</gene>
<dbReference type="Gene3D" id="2.60.40.10">
    <property type="entry name" value="Immunoglobulins"/>
    <property type="match status" value="2"/>
</dbReference>
<dbReference type="Pfam" id="PF09327">
    <property type="entry name" value="Phage_Tail_Tip"/>
    <property type="match status" value="1"/>
</dbReference>
<evidence type="ECO:0000313" key="6">
    <source>
        <dbReference type="Proteomes" id="UP000323910"/>
    </source>
</evidence>